<sequence length="168" mass="19016">MNRSRAIFTLIISLIILGSSYLLLSQEPGIQQPIAFNHRLHIEDNGIECIECHPYFMEHSVSGLPNEEVCAGCHEEAMTESPEEKKLVEMLAAGDGIYFLKLFHLPDHVYYSHRRHVAIAQLPCENCHGKIAESLSPPHRPLVKVDMDHCMECHEDMGVTNDCIACHR</sequence>
<dbReference type="InterPro" id="IPR029467">
    <property type="entry name" value="Cyt_c7-like"/>
</dbReference>
<dbReference type="EMBL" id="MFIW01000082">
    <property type="protein sequence ID" value="OGF97465.1"/>
    <property type="molecule type" value="Genomic_DNA"/>
</dbReference>
<proteinExistence type="predicted"/>
<accession>A0A1F5YB83</accession>
<evidence type="ECO:0000313" key="2">
    <source>
        <dbReference type="EMBL" id="OGF97465.1"/>
    </source>
</evidence>
<dbReference type="PANTHER" id="PTHR39425:SF1">
    <property type="entry name" value="CYTOCHROME C7-LIKE DOMAIN-CONTAINING PROTEIN"/>
    <property type="match status" value="1"/>
</dbReference>
<feature type="domain" description="Cytochrome c7-like" evidence="1">
    <location>
        <begin position="110"/>
        <end position="168"/>
    </location>
</feature>
<comment type="caution">
    <text evidence="2">The sequence shown here is derived from an EMBL/GenBank/DDBJ whole genome shotgun (WGS) entry which is preliminary data.</text>
</comment>
<dbReference type="SUPFAM" id="SSF48695">
    <property type="entry name" value="Multiheme cytochromes"/>
    <property type="match status" value="1"/>
</dbReference>
<dbReference type="Proteomes" id="UP000179034">
    <property type="component" value="Unassembled WGS sequence"/>
</dbReference>
<dbReference type="CDD" id="cd08168">
    <property type="entry name" value="Cytochrom_C3"/>
    <property type="match status" value="1"/>
</dbReference>
<dbReference type="InterPro" id="IPR036280">
    <property type="entry name" value="Multihaem_cyt_sf"/>
</dbReference>
<dbReference type="Gene3D" id="3.90.10.10">
    <property type="entry name" value="Cytochrome C3"/>
    <property type="match status" value="2"/>
</dbReference>
<name>A0A1F5YB83_9BACT</name>
<dbReference type="Pfam" id="PF14522">
    <property type="entry name" value="Cytochrome_C7"/>
    <property type="match status" value="1"/>
</dbReference>
<gene>
    <name evidence="2" type="ORF">A2Z06_05070</name>
</gene>
<dbReference type="AlphaFoldDB" id="A0A1F5YB83"/>
<reference evidence="2 3" key="1">
    <citation type="journal article" date="2016" name="Nat. Commun.">
        <title>Thousands of microbial genomes shed light on interconnected biogeochemical processes in an aquifer system.</title>
        <authorList>
            <person name="Anantharaman K."/>
            <person name="Brown C.T."/>
            <person name="Hug L.A."/>
            <person name="Sharon I."/>
            <person name="Castelle C.J."/>
            <person name="Probst A.J."/>
            <person name="Thomas B.C."/>
            <person name="Singh A."/>
            <person name="Wilkins M.J."/>
            <person name="Karaoz U."/>
            <person name="Brodie E.L."/>
            <person name="Williams K.H."/>
            <person name="Hubbard S.S."/>
            <person name="Banfield J.F."/>
        </authorList>
    </citation>
    <scope>NUCLEOTIDE SEQUENCE [LARGE SCALE GENOMIC DNA]</scope>
</reference>
<dbReference type="PANTHER" id="PTHR39425">
    <property type="entry name" value="LIPOPROTEIN CYTOCHROME C"/>
    <property type="match status" value="1"/>
</dbReference>
<evidence type="ECO:0000313" key="3">
    <source>
        <dbReference type="Proteomes" id="UP000179034"/>
    </source>
</evidence>
<evidence type="ECO:0000259" key="1">
    <source>
        <dbReference type="Pfam" id="PF14522"/>
    </source>
</evidence>
<organism evidence="2 3">
    <name type="scientific">Candidatus Glassbacteria bacterium RBG_16_58_8</name>
    <dbReference type="NCBI Taxonomy" id="1817866"/>
    <lineage>
        <taxon>Bacteria</taxon>
        <taxon>Candidatus Glassiibacteriota</taxon>
    </lineage>
</organism>
<protein>
    <recommendedName>
        <fullName evidence="1">Cytochrome c7-like domain-containing protein</fullName>
    </recommendedName>
</protein>